<dbReference type="InterPro" id="IPR038971">
    <property type="entry name" value="SMR11/SMR16"/>
</dbReference>
<gene>
    <name evidence="2" type="ORF">ERUC_LOCUS38576</name>
</gene>
<protein>
    <submittedName>
        <fullName evidence="2">Uncharacterized protein</fullName>
    </submittedName>
</protein>
<feature type="region of interest" description="Disordered" evidence="1">
    <location>
        <begin position="1"/>
        <end position="42"/>
    </location>
</feature>
<accession>A0ABC8LQJ5</accession>
<sequence>MDQEGDPCEVKKASLKPTTPTAEDPNSISPLGSDQSLSEEELLTDEEIIESIYQNLFQAILVLRLQQCSAETWCDEDCQTPPPSRVTEMVSDTCPGAPVQSTKTWRNDGSGRAKRLFF</sequence>
<evidence type="ECO:0000313" key="3">
    <source>
        <dbReference type="Proteomes" id="UP001642260"/>
    </source>
</evidence>
<comment type="caution">
    <text evidence="2">The sequence shown here is derived from an EMBL/GenBank/DDBJ whole genome shotgun (WGS) entry which is preliminary data.</text>
</comment>
<organism evidence="2 3">
    <name type="scientific">Eruca vesicaria subsp. sativa</name>
    <name type="common">Garden rocket</name>
    <name type="synonym">Eruca sativa</name>
    <dbReference type="NCBI Taxonomy" id="29727"/>
    <lineage>
        <taxon>Eukaryota</taxon>
        <taxon>Viridiplantae</taxon>
        <taxon>Streptophyta</taxon>
        <taxon>Embryophyta</taxon>
        <taxon>Tracheophyta</taxon>
        <taxon>Spermatophyta</taxon>
        <taxon>Magnoliopsida</taxon>
        <taxon>eudicotyledons</taxon>
        <taxon>Gunneridae</taxon>
        <taxon>Pentapetalae</taxon>
        <taxon>rosids</taxon>
        <taxon>malvids</taxon>
        <taxon>Brassicales</taxon>
        <taxon>Brassicaceae</taxon>
        <taxon>Brassiceae</taxon>
        <taxon>Eruca</taxon>
    </lineage>
</organism>
<keyword evidence="3" id="KW-1185">Reference proteome</keyword>
<dbReference type="Proteomes" id="UP001642260">
    <property type="component" value="Unassembled WGS sequence"/>
</dbReference>
<evidence type="ECO:0000256" key="1">
    <source>
        <dbReference type="SAM" id="MobiDB-lite"/>
    </source>
</evidence>
<reference evidence="2 3" key="1">
    <citation type="submission" date="2022-03" db="EMBL/GenBank/DDBJ databases">
        <authorList>
            <person name="Macdonald S."/>
            <person name="Ahmed S."/>
            <person name="Newling K."/>
        </authorList>
    </citation>
    <scope>NUCLEOTIDE SEQUENCE [LARGE SCALE GENOMIC DNA]</scope>
</reference>
<feature type="compositionally biased region" description="Polar residues" evidence="1">
    <location>
        <begin position="16"/>
        <end position="35"/>
    </location>
</feature>
<evidence type="ECO:0000313" key="2">
    <source>
        <dbReference type="EMBL" id="CAH8386093.1"/>
    </source>
</evidence>
<dbReference type="PANTHER" id="PTHR36310">
    <property type="entry name" value="CYCLIN-DEPENDENT PROTEIN KINASE INHIBITOR SMR11"/>
    <property type="match status" value="1"/>
</dbReference>
<proteinExistence type="predicted"/>
<dbReference type="PANTHER" id="PTHR36310:SF1">
    <property type="entry name" value="CYCLIN-DEPENDENT PROTEIN KINASE INHIBITOR SMR11"/>
    <property type="match status" value="1"/>
</dbReference>
<feature type="region of interest" description="Disordered" evidence="1">
    <location>
        <begin position="77"/>
        <end position="106"/>
    </location>
</feature>
<dbReference type="AlphaFoldDB" id="A0ABC8LQJ5"/>
<name>A0ABC8LQJ5_ERUVS</name>
<dbReference type="EMBL" id="CAKOAT010697375">
    <property type="protein sequence ID" value="CAH8386093.1"/>
    <property type="molecule type" value="Genomic_DNA"/>
</dbReference>